<dbReference type="InterPro" id="IPR057394">
    <property type="entry name" value="PIGBOS1"/>
</dbReference>
<keyword evidence="1" id="KW-0540">Nuclease</keyword>
<dbReference type="PANTHER" id="PTHR13522">
    <property type="entry name" value="U6 SNRNA PHOSPHODIESTERASE 1"/>
    <property type="match status" value="1"/>
</dbReference>
<dbReference type="GO" id="GO:0016829">
    <property type="term" value="F:lyase activity"/>
    <property type="evidence" value="ECO:0007669"/>
    <property type="project" value="UniProtKB-KW"/>
</dbReference>
<protein>
    <recommendedName>
        <fullName evidence="6">U6 snRNA phosphodiesterase 1</fullName>
    </recommendedName>
    <alternativeName>
        <fullName evidence="7">3'-5' RNA exonuclease USB1</fullName>
    </alternativeName>
</protein>
<dbReference type="AlphaFoldDB" id="A0A813TW24"/>
<reference evidence="9" key="1">
    <citation type="submission" date="2021-02" db="EMBL/GenBank/DDBJ databases">
        <authorList>
            <person name="Nowell W R."/>
        </authorList>
    </citation>
    <scope>NUCLEOTIDE SEQUENCE</scope>
</reference>
<evidence type="ECO:0000256" key="5">
    <source>
        <dbReference type="ARBA" id="ARBA00029300"/>
    </source>
</evidence>
<keyword evidence="8" id="KW-1133">Transmembrane helix</keyword>
<dbReference type="GO" id="GO:0000175">
    <property type="term" value="F:3'-5'-RNA exonuclease activity"/>
    <property type="evidence" value="ECO:0007669"/>
    <property type="project" value="TreeGrafter"/>
</dbReference>
<proteinExistence type="predicted"/>
<evidence type="ECO:0000313" key="9">
    <source>
        <dbReference type="EMBL" id="CAF0819263.1"/>
    </source>
</evidence>
<feature type="transmembrane region" description="Helical" evidence="8">
    <location>
        <begin position="16"/>
        <end position="36"/>
    </location>
</feature>
<evidence type="ECO:0000256" key="4">
    <source>
        <dbReference type="ARBA" id="ARBA00023242"/>
    </source>
</evidence>
<accession>A0A813TW24</accession>
<dbReference type="EMBL" id="CAJNOG010000038">
    <property type="protein sequence ID" value="CAF0819263.1"/>
    <property type="molecule type" value="Genomic_DNA"/>
</dbReference>
<gene>
    <name evidence="9" type="ORF">JYZ213_LOCUS6219</name>
</gene>
<organism evidence="9 10">
    <name type="scientific">Adineta steineri</name>
    <dbReference type="NCBI Taxonomy" id="433720"/>
    <lineage>
        <taxon>Eukaryota</taxon>
        <taxon>Metazoa</taxon>
        <taxon>Spiralia</taxon>
        <taxon>Gnathifera</taxon>
        <taxon>Rotifera</taxon>
        <taxon>Eurotatoria</taxon>
        <taxon>Bdelloidea</taxon>
        <taxon>Adinetida</taxon>
        <taxon>Adinetidae</taxon>
        <taxon>Adineta</taxon>
    </lineage>
</organism>
<dbReference type="Proteomes" id="UP000663845">
    <property type="component" value="Unassembled WGS sequence"/>
</dbReference>
<evidence type="ECO:0000256" key="2">
    <source>
        <dbReference type="ARBA" id="ARBA00022801"/>
    </source>
</evidence>
<evidence type="ECO:0000256" key="8">
    <source>
        <dbReference type="SAM" id="Phobius"/>
    </source>
</evidence>
<comment type="caution">
    <text evidence="9">The sequence shown here is derived from an EMBL/GenBank/DDBJ whole genome shotgun (WGS) entry which is preliminary data.</text>
</comment>
<keyword evidence="4" id="KW-0539">Nucleus</keyword>
<evidence type="ECO:0000256" key="7">
    <source>
        <dbReference type="ARBA" id="ARBA00030030"/>
    </source>
</evidence>
<evidence type="ECO:0000256" key="1">
    <source>
        <dbReference type="ARBA" id="ARBA00022722"/>
    </source>
</evidence>
<dbReference type="InterPro" id="IPR027521">
    <property type="entry name" value="Usb1"/>
</dbReference>
<evidence type="ECO:0000256" key="6">
    <source>
        <dbReference type="ARBA" id="ARBA00029543"/>
    </source>
</evidence>
<keyword evidence="8" id="KW-0472">Membrane</keyword>
<dbReference type="PANTHER" id="PTHR13522:SF3">
    <property type="entry name" value="U6 SNRNA PHOSPHODIESTERASE 1"/>
    <property type="match status" value="1"/>
</dbReference>
<dbReference type="GO" id="GO:0034477">
    <property type="term" value="P:U6 snRNA 3'-end processing"/>
    <property type="evidence" value="ECO:0007669"/>
    <property type="project" value="InterPro"/>
</dbReference>
<keyword evidence="2" id="KW-0378">Hydrolase</keyword>
<dbReference type="Pfam" id="PF09749">
    <property type="entry name" value="HVSL"/>
    <property type="match status" value="1"/>
</dbReference>
<evidence type="ECO:0000256" key="3">
    <source>
        <dbReference type="ARBA" id="ARBA00023239"/>
    </source>
</evidence>
<keyword evidence="3" id="KW-0456">Lyase</keyword>
<keyword evidence="8" id="KW-0812">Transmembrane</keyword>
<sequence>MAFKFRIPNIAFRKRMSWFDFTIACVVGVLAGFYTFKPGLKDAREALERREALKEIQARRQAEAERVEYSSHLDTMIDDIIEIFNNENEIWKRLVEFHISLSKTFPIRFHHIESIRKCIQNELSVSMIKFYTRIENVRILTNEDGSTSFLVFNLDQHRQFSKLVEIIDKILDEHRYPKYYENPCFHVSFAYSTVKNREEKLPKDWQEKCQSVFKQYQCQPSAMSIIIDDIRLKAGKRTYQLTKSS</sequence>
<dbReference type="Gene3D" id="3.90.1140.10">
    <property type="entry name" value="Cyclic phosphodiesterase"/>
    <property type="match status" value="1"/>
</dbReference>
<name>A0A813TW24_9BILA</name>
<dbReference type="Pfam" id="PF23670">
    <property type="entry name" value="PIGBOS1"/>
    <property type="match status" value="1"/>
</dbReference>
<comment type="catalytic activity">
    <reaction evidence="5">
        <text>a 3'-end uridylyl-uridine-RNA = a 3'-end 2',3'-cyclophospho-uridine-RNA + uridine</text>
        <dbReference type="Rhea" id="RHEA:46052"/>
        <dbReference type="Rhea" id="RHEA-COMP:17384"/>
        <dbReference type="Rhea" id="RHEA-COMP:17385"/>
        <dbReference type="ChEBI" id="CHEBI:16704"/>
        <dbReference type="ChEBI" id="CHEBI:85643"/>
        <dbReference type="ChEBI" id="CHEBI:85644"/>
    </reaction>
    <physiologicalReaction direction="left-to-right" evidence="5">
        <dbReference type="Rhea" id="RHEA:46053"/>
    </physiologicalReaction>
</comment>
<evidence type="ECO:0000313" key="10">
    <source>
        <dbReference type="Proteomes" id="UP000663845"/>
    </source>
</evidence>
<dbReference type="GO" id="GO:0005634">
    <property type="term" value="C:nucleus"/>
    <property type="evidence" value="ECO:0007669"/>
    <property type="project" value="TreeGrafter"/>
</dbReference>